<organism evidence="1 2">
    <name type="scientific">Goodea atripinnis</name>
    <dbReference type="NCBI Taxonomy" id="208336"/>
    <lineage>
        <taxon>Eukaryota</taxon>
        <taxon>Metazoa</taxon>
        <taxon>Chordata</taxon>
        <taxon>Craniata</taxon>
        <taxon>Vertebrata</taxon>
        <taxon>Euteleostomi</taxon>
        <taxon>Actinopterygii</taxon>
        <taxon>Neopterygii</taxon>
        <taxon>Teleostei</taxon>
        <taxon>Neoteleostei</taxon>
        <taxon>Acanthomorphata</taxon>
        <taxon>Ovalentaria</taxon>
        <taxon>Atherinomorphae</taxon>
        <taxon>Cyprinodontiformes</taxon>
        <taxon>Goodeidae</taxon>
        <taxon>Goodea</taxon>
    </lineage>
</organism>
<evidence type="ECO:0000313" key="2">
    <source>
        <dbReference type="Proteomes" id="UP001476798"/>
    </source>
</evidence>
<keyword evidence="2" id="KW-1185">Reference proteome</keyword>
<name>A0ABV0P5Y2_9TELE</name>
<dbReference type="EMBL" id="JAHRIO010061568">
    <property type="protein sequence ID" value="MEQ2178861.1"/>
    <property type="molecule type" value="Genomic_DNA"/>
</dbReference>
<dbReference type="Proteomes" id="UP001476798">
    <property type="component" value="Unassembled WGS sequence"/>
</dbReference>
<gene>
    <name evidence="1" type="ORF">GOODEAATRI_018632</name>
</gene>
<reference evidence="1 2" key="1">
    <citation type="submission" date="2021-06" db="EMBL/GenBank/DDBJ databases">
        <authorList>
            <person name="Palmer J.M."/>
        </authorList>
    </citation>
    <scope>NUCLEOTIDE SEQUENCE [LARGE SCALE GENOMIC DNA]</scope>
    <source>
        <strain evidence="1 2">GA_2019</strain>
        <tissue evidence="1">Muscle</tissue>
    </source>
</reference>
<protein>
    <recommendedName>
        <fullName evidence="3">PiggyBac transposable element-derived protein domain-containing protein</fullName>
    </recommendedName>
</protein>
<sequence>MILLFIKVALGTRPYLGLEVTWCSCVKLSHLNQNYKVFADKFFSSAPLVLTLLWIYFGSTLCGNCLAGCQLEDDNLPRAVEDLLTPGWIESMVIVKWYDNRSVILVPSYCATEP</sequence>
<evidence type="ECO:0008006" key="3">
    <source>
        <dbReference type="Google" id="ProtNLM"/>
    </source>
</evidence>
<proteinExistence type="predicted"/>
<comment type="caution">
    <text evidence="1">The sequence shown here is derived from an EMBL/GenBank/DDBJ whole genome shotgun (WGS) entry which is preliminary data.</text>
</comment>
<evidence type="ECO:0000313" key="1">
    <source>
        <dbReference type="EMBL" id="MEQ2178861.1"/>
    </source>
</evidence>
<accession>A0ABV0P5Y2</accession>